<name>A0A7U2FBV3_PHANO</name>
<dbReference type="AlphaFoldDB" id="A0A7U2FBV3"/>
<evidence type="ECO:0000313" key="1">
    <source>
        <dbReference type="EMBL" id="QRD02188.1"/>
    </source>
</evidence>
<evidence type="ECO:0000313" key="2">
    <source>
        <dbReference type="Proteomes" id="UP000663193"/>
    </source>
</evidence>
<protein>
    <submittedName>
        <fullName evidence="1">Uncharacterized protein</fullName>
    </submittedName>
</protein>
<dbReference type="VEuPathDB" id="FungiDB:JI435_051610"/>
<reference evidence="2" key="1">
    <citation type="journal article" date="2021" name="BMC Genomics">
        <title>Chromosome-level genome assembly and manually-curated proteome of model necrotroph Parastagonospora nodorum Sn15 reveals a genome-wide trove of candidate effector homologs, and redundancy of virulence-related functions within an accessory chromosome.</title>
        <authorList>
            <person name="Bertazzoni S."/>
            <person name="Jones D.A.B."/>
            <person name="Phan H.T."/>
            <person name="Tan K.-C."/>
            <person name="Hane J.K."/>
        </authorList>
    </citation>
    <scope>NUCLEOTIDE SEQUENCE [LARGE SCALE GENOMIC DNA]</scope>
    <source>
        <strain evidence="2">SN15 / ATCC MYA-4574 / FGSC 10173)</strain>
    </source>
</reference>
<gene>
    <name evidence="1" type="ORF">JI435_051610</name>
</gene>
<sequence>MSSPKIDFFAKIKYAIHKKDTQNVLVDINTAKIRTILTLEVTSLQFQLKKPIAKHKKLELVKQTQRRVAQLEAMADTNAKDIDYSLEGEPTHGHQLMRAENLTSEGVSYTPGILRTSRSETTSRTRTETTELKTFAAAKREIDEIKGSIDSTMDGNKVTDDGHTNHVGVQAKTLQNEGQIKSNMKENTVVFTKNSKGGSIGVKLG</sequence>
<dbReference type="Proteomes" id="UP000663193">
    <property type="component" value="Chromosome 13"/>
</dbReference>
<keyword evidence="2" id="KW-1185">Reference proteome</keyword>
<dbReference type="RefSeq" id="XP_001795571.1">
    <property type="nucleotide sequence ID" value="XM_001795519.1"/>
</dbReference>
<dbReference type="EMBL" id="CP069035">
    <property type="protein sequence ID" value="QRD02188.1"/>
    <property type="molecule type" value="Genomic_DNA"/>
</dbReference>
<accession>A0A7U2FBV3</accession>
<proteinExistence type="predicted"/>
<dbReference type="KEGG" id="pno:SNOG_05161"/>
<organism evidence="1 2">
    <name type="scientific">Phaeosphaeria nodorum (strain SN15 / ATCC MYA-4574 / FGSC 10173)</name>
    <name type="common">Glume blotch fungus</name>
    <name type="synonym">Parastagonospora nodorum</name>
    <dbReference type="NCBI Taxonomy" id="321614"/>
    <lineage>
        <taxon>Eukaryota</taxon>
        <taxon>Fungi</taxon>
        <taxon>Dikarya</taxon>
        <taxon>Ascomycota</taxon>
        <taxon>Pezizomycotina</taxon>
        <taxon>Dothideomycetes</taxon>
        <taxon>Pleosporomycetidae</taxon>
        <taxon>Pleosporales</taxon>
        <taxon>Pleosporineae</taxon>
        <taxon>Phaeosphaeriaceae</taxon>
        <taxon>Parastagonospora</taxon>
    </lineage>
</organism>